<comment type="similarity">
    <text evidence="2">Belongs to the SKP1 family.</text>
</comment>
<dbReference type="InterPro" id="IPR039948">
    <property type="entry name" value="ELC1"/>
</dbReference>
<proteinExistence type="inferred from homology"/>
<evidence type="ECO:0000313" key="8">
    <source>
        <dbReference type="Proteomes" id="UP000015100"/>
    </source>
</evidence>
<evidence type="ECO:0000313" key="7">
    <source>
        <dbReference type="EMBL" id="EPS40237.1"/>
    </source>
</evidence>
<dbReference type="PANTHER" id="PTHR20648">
    <property type="entry name" value="ELONGIN-C"/>
    <property type="match status" value="1"/>
</dbReference>
<evidence type="ECO:0000256" key="1">
    <source>
        <dbReference type="ARBA" id="ARBA00004123"/>
    </source>
</evidence>
<evidence type="ECO:0000256" key="5">
    <source>
        <dbReference type="ARBA" id="ARBA00045385"/>
    </source>
</evidence>
<dbReference type="EMBL" id="AQGS01000433">
    <property type="protein sequence ID" value="EPS40237.1"/>
    <property type="molecule type" value="Genomic_DNA"/>
</dbReference>
<dbReference type="CDD" id="cd18321">
    <property type="entry name" value="BTB_POZ_EloC"/>
    <property type="match status" value="1"/>
</dbReference>
<evidence type="ECO:0000256" key="3">
    <source>
        <dbReference type="ARBA" id="ARBA00021347"/>
    </source>
</evidence>
<sequence length="104" mass="11982">MSDEIDTQGSLTLISNDGFQFVISKKIAFASKTIRNMFNKNSGYIEAKENCVKFEEMNAVTLEKVCEYFCYREKYHGSKGQIPEFNIRPEMALELMTIADFLET</sequence>
<reference evidence="7 8" key="1">
    <citation type="journal article" date="2013" name="PLoS Genet.">
        <title>Genomic mechanisms accounting for the adaptation to parasitism in nematode-trapping fungi.</title>
        <authorList>
            <person name="Meerupati T."/>
            <person name="Andersson K.M."/>
            <person name="Friman E."/>
            <person name="Kumar D."/>
            <person name="Tunlid A."/>
            <person name="Ahren D."/>
        </authorList>
    </citation>
    <scope>NUCLEOTIDE SEQUENCE [LARGE SCALE GENOMIC DNA]</scope>
    <source>
        <strain evidence="7 8">CBS 200.50</strain>
    </source>
</reference>
<keyword evidence="4" id="KW-0539">Nucleus</keyword>
<reference evidence="8" key="2">
    <citation type="submission" date="2013-04" db="EMBL/GenBank/DDBJ databases">
        <title>Genomic mechanisms accounting for the adaptation to parasitism in nematode-trapping fungi.</title>
        <authorList>
            <person name="Ahren D.G."/>
        </authorList>
    </citation>
    <scope>NUCLEOTIDE SEQUENCE [LARGE SCALE GENOMIC DNA]</scope>
    <source>
        <strain evidence="8">CBS 200.50</strain>
    </source>
</reference>
<organism evidence="7 8">
    <name type="scientific">Dactylellina haptotyla (strain CBS 200.50)</name>
    <name type="common">Nematode-trapping fungus</name>
    <name type="synonym">Monacrosporium haptotylum</name>
    <dbReference type="NCBI Taxonomy" id="1284197"/>
    <lineage>
        <taxon>Eukaryota</taxon>
        <taxon>Fungi</taxon>
        <taxon>Dikarya</taxon>
        <taxon>Ascomycota</taxon>
        <taxon>Pezizomycotina</taxon>
        <taxon>Orbiliomycetes</taxon>
        <taxon>Orbiliales</taxon>
        <taxon>Orbiliaceae</taxon>
        <taxon>Dactylellina</taxon>
    </lineage>
</organism>
<dbReference type="OMA" id="AMVSPII"/>
<evidence type="ECO:0000256" key="4">
    <source>
        <dbReference type="ARBA" id="ARBA00023242"/>
    </source>
</evidence>
<dbReference type="eggNOG" id="KOG3473">
    <property type="taxonomic scope" value="Eukaryota"/>
</dbReference>
<name>S8BY14_DACHA</name>
<dbReference type="SMART" id="SM00512">
    <property type="entry name" value="Skp1"/>
    <property type="match status" value="1"/>
</dbReference>
<gene>
    <name evidence="7" type="ORF">H072_5981</name>
</gene>
<dbReference type="InterPro" id="IPR016073">
    <property type="entry name" value="Skp1_comp_POZ"/>
</dbReference>
<comment type="subcellular location">
    <subcellularLocation>
        <location evidence="1">Nucleus</location>
    </subcellularLocation>
</comment>
<dbReference type="Proteomes" id="UP000015100">
    <property type="component" value="Unassembled WGS sequence"/>
</dbReference>
<dbReference type="HOGENOM" id="CLU_130038_1_0_1"/>
<protein>
    <recommendedName>
        <fullName evidence="3">Elongin-C</fullName>
    </recommendedName>
</protein>
<dbReference type="InterPro" id="IPR011333">
    <property type="entry name" value="SKP1/BTB/POZ_sf"/>
</dbReference>
<accession>S8BY14</accession>
<dbReference type="Gene3D" id="3.30.710.10">
    <property type="entry name" value="Potassium Channel Kv1.1, Chain A"/>
    <property type="match status" value="1"/>
</dbReference>
<dbReference type="FunFam" id="3.30.710.10:FF:000035">
    <property type="entry name" value="Elongin C transcription elongation factor"/>
    <property type="match status" value="1"/>
</dbReference>
<evidence type="ECO:0000259" key="6">
    <source>
        <dbReference type="Pfam" id="PF03931"/>
    </source>
</evidence>
<feature type="domain" description="SKP1 component POZ" evidence="6">
    <location>
        <begin position="10"/>
        <end position="71"/>
    </location>
</feature>
<dbReference type="Pfam" id="PF03931">
    <property type="entry name" value="Skp1_POZ"/>
    <property type="match status" value="1"/>
</dbReference>
<dbReference type="STRING" id="1284197.S8BY14"/>
<comment type="function">
    <text evidence="5">Essential component of the SCF (SKP1-CUL1-F-box protein) E3 ubiquitin ligase complexes, which mediate the ubiquitination and subsequent proteasomal degradation of target proteins. Controls sulfur metabolite repression, probably by mediating the inactivation or degradation of the metR transcription factor.</text>
</comment>
<dbReference type="OrthoDB" id="249087at2759"/>
<comment type="caution">
    <text evidence="7">The sequence shown here is derived from an EMBL/GenBank/DDBJ whole genome shotgun (WGS) entry which is preliminary data.</text>
</comment>
<dbReference type="InterPro" id="IPR001232">
    <property type="entry name" value="SKP1-like"/>
</dbReference>
<dbReference type="SUPFAM" id="SSF54695">
    <property type="entry name" value="POZ domain"/>
    <property type="match status" value="1"/>
</dbReference>
<keyword evidence="8" id="KW-1185">Reference proteome</keyword>
<evidence type="ECO:0000256" key="2">
    <source>
        <dbReference type="ARBA" id="ARBA00009993"/>
    </source>
</evidence>
<dbReference type="GO" id="GO:0006511">
    <property type="term" value="P:ubiquitin-dependent protein catabolic process"/>
    <property type="evidence" value="ECO:0007669"/>
    <property type="project" value="InterPro"/>
</dbReference>
<dbReference type="AlphaFoldDB" id="S8BY14"/>
<dbReference type="GO" id="GO:0005634">
    <property type="term" value="C:nucleus"/>
    <property type="evidence" value="ECO:0007669"/>
    <property type="project" value="UniProtKB-SubCell"/>
</dbReference>